<proteinExistence type="predicted"/>
<organism evidence="3 4">
    <name type="scientific">Streptomyces vulcanius</name>
    <dbReference type="NCBI Taxonomy" id="1441876"/>
    <lineage>
        <taxon>Bacteria</taxon>
        <taxon>Bacillati</taxon>
        <taxon>Actinomycetota</taxon>
        <taxon>Actinomycetes</taxon>
        <taxon>Kitasatosporales</taxon>
        <taxon>Streptomycetaceae</taxon>
        <taxon>Streptomyces</taxon>
    </lineage>
</organism>
<reference evidence="4" key="1">
    <citation type="journal article" date="2019" name="Int. J. Syst. Evol. Microbiol.">
        <title>The Global Catalogue of Microorganisms (GCM) 10K type strain sequencing project: providing services to taxonomists for standard genome sequencing and annotation.</title>
        <authorList>
            <consortium name="The Broad Institute Genomics Platform"/>
            <consortium name="The Broad Institute Genome Sequencing Center for Infectious Disease"/>
            <person name="Wu L."/>
            <person name="Ma J."/>
        </authorList>
    </citation>
    <scope>NUCLEOTIDE SEQUENCE [LARGE SCALE GENOMIC DNA]</scope>
    <source>
        <strain evidence="4">CGMCC 4.7177</strain>
    </source>
</reference>
<feature type="compositionally biased region" description="Low complexity" evidence="1">
    <location>
        <begin position="81"/>
        <end position="106"/>
    </location>
</feature>
<dbReference type="EMBL" id="JBHSFK010000004">
    <property type="protein sequence ID" value="MFC4499535.1"/>
    <property type="molecule type" value="Genomic_DNA"/>
</dbReference>
<sequence length="501" mass="52701">MSQPPVPPPLPGRPAQQPPPPQRAPQPHHPYQAAAPHPQNPYAQPSFAPPPHRRTPLVLGAVAAALAVLVTGTVLLLRGGDGSARSDGRTTGATASASPAPTPTGTDARELLRVDPPEAEGDTDFVQTYGTWLTPRHYASGAKDAVTGYDLTTGRLAWTVRLSGQLCGVSRDATSTGLVAVVFHATKDSRHSHCTRFAVVDVNKGAKVWEKPLTDDSVGLGLGLNVAISDTVAAAGWPGGSAARSTSTGTPVWNAPAAGCTQEEHLGGEQLLTLSFCESSAGPRFRFAQRDPRTGRATWKYEVPKARGAWLVSREPLVLGLLRNEDGLDADQLVTVSDDGRVRSTIDLGDDYVAGCAETGGCHATVVAGNTAYLGSDPHSFATGNRITAFDLTTGKARRDFPAPDESTLVPVRADGTALVAVQEAEPTTPARVLRLDPATGSSTTLLETRNDLSLNSTLHSMIRADARDPVLYDNGRLFLHQGSLLAAGNPEPLTLAFTTW</sequence>
<keyword evidence="4" id="KW-1185">Reference proteome</keyword>
<evidence type="ECO:0000313" key="4">
    <source>
        <dbReference type="Proteomes" id="UP001595839"/>
    </source>
</evidence>
<feature type="region of interest" description="Disordered" evidence="1">
    <location>
        <begin position="81"/>
        <end position="108"/>
    </location>
</feature>
<protein>
    <submittedName>
        <fullName evidence="3">PQQ-binding-like beta-propeller repeat protein</fullName>
    </submittedName>
</protein>
<dbReference type="Gene3D" id="2.130.10.10">
    <property type="entry name" value="YVTN repeat-like/Quinoprotein amine dehydrogenase"/>
    <property type="match status" value="1"/>
</dbReference>
<accession>A0ABV9ALJ2</accession>
<dbReference type="Proteomes" id="UP001595839">
    <property type="component" value="Unassembled WGS sequence"/>
</dbReference>
<dbReference type="RefSeq" id="WP_381169759.1">
    <property type="nucleotide sequence ID" value="NZ_JBHSFK010000004.1"/>
</dbReference>
<feature type="compositionally biased region" description="Low complexity" evidence="1">
    <location>
        <begin position="29"/>
        <end position="45"/>
    </location>
</feature>
<gene>
    <name evidence="3" type="ORF">ACFPIH_08330</name>
</gene>
<feature type="domain" description="Pyrrolo-quinoline quinone repeat" evidence="2">
    <location>
        <begin position="138"/>
        <end position="261"/>
    </location>
</feature>
<evidence type="ECO:0000313" key="3">
    <source>
        <dbReference type="EMBL" id="MFC4499535.1"/>
    </source>
</evidence>
<dbReference type="SUPFAM" id="SSF50998">
    <property type="entry name" value="Quinoprotein alcohol dehydrogenase-like"/>
    <property type="match status" value="1"/>
</dbReference>
<feature type="compositionally biased region" description="Pro residues" evidence="1">
    <location>
        <begin position="1"/>
        <end position="28"/>
    </location>
</feature>
<dbReference type="InterPro" id="IPR002372">
    <property type="entry name" value="PQQ_rpt_dom"/>
</dbReference>
<dbReference type="InterPro" id="IPR011047">
    <property type="entry name" value="Quinoprotein_ADH-like_sf"/>
</dbReference>
<name>A0ABV9ALJ2_9ACTN</name>
<dbReference type="InterPro" id="IPR015943">
    <property type="entry name" value="WD40/YVTN_repeat-like_dom_sf"/>
</dbReference>
<dbReference type="Pfam" id="PF13360">
    <property type="entry name" value="PQQ_2"/>
    <property type="match status" value="1"/>
</dbReference>
<comment type="caution">
    <text evidence="3">The sequence shown here is derived from an EMBL/GenBank/DDBJ whole genome shotgun (WGS) entry which is preliminary data.</text>
</comment>
<evidence type="ECO:0000259" key="2">
    <source>
        <dbReference type="Pfam" id="PF13360"/>
    </source>
</evidence>
<evidence type="ECO:0000256" key="1">
    <source>
        <dbReference type="SAM" id="MobiDB-lite"/>
    </source>
</evidence>
<feature type="region of interest" description="Disordered" evidence="1">
    <location>
        <begin position="1"/>
        <end position="51"/>
    </location>
</feature>